<accession>A0A2U8W8B3</accession>
<dbReference type="OrthoDB" id="8001563at2"/>
<evidence type="ECO:0008006" key="3">
    <source>
        <dbReference type="Google" id="ProtNLM"/>
    </source>
</evidence>
<evidence type="ECO:0000313" key="1">
    <source>
        <dbReference type="EMBL" id="AWN42357.1"/>
    </source>
</evidence>
<evidence type="ECO:0000313" key="2">
    <source>
        <dbReference type="Proteomes" id="UP000245926"/>
    </source>
</evidence>
<proteinExistence type="predicted"/>
<organism evidence="1 2">
    <name type="scientific">Methylobacterium durans</name>
    <dbReference type="NCBI Taxonomy" id="2202825"/>
    <lineage>
        <taxon>Bacteria</taxon>
        <taxon>Pseudomonadati</taxon>
        <taxon>Pseudomonadota</taxon>
        <taxon>Alphaproteobacteria</taxon>
        <taxon>Hyphomicrobiales</taxon>
        <taxon>Methylobacteriaceae</taxon>
        <taxon>Methylobacterium</taxon>
    </lineage>
</organism>
<dbReference type="RefSeq" id="WP_109892158.1">
    <property type="nucleotide sequence ID" value="NZ_CP029550.1"/>
</dbReference>
<dbReference type="SUPFAM" id="SSF160113">
    <property type="entry name" value="YegP-like"/>
    <property type="match status" value="1"/>
</dbReference>
<keyword evidence="2" id="KW-1185">Reference proteome</keyword>
<dbReference type="Proteomes" id="UP000245926">
    <property type="component" value="Chromosome"/>
</dbReference>
<dbReference type="KEGG" id="mets:DK389_19975"/>
<sequence length="75" mass="7872">MRFDISEDSSGLWFWTLIDDRSGAVICSPVRFRTQVQAYADIAAFKASVSGAGILVGPTPRRGGSGGPSGQLGLL</sequence>
<name>A0A2U8W8B3_9HYPH</name>
<dbReference type="AlphaFoldDB" id="A0A2U8W8B3"/>
<dbReference type="EMBL" id="CP029550">
    <property type="protein sequence ID" value="AWN42357.1"/>
    <property type="molecule type" value="Genomic_DNA"/>
</dbReference>
<protein>
    <recommendedName>
        <fullName evidence="3">DUF1508 domain-containing protein</fullName>
    </recommendedName>
</protein>
<reference evidence="2" key="1">
    <citation type="submission" date="2018-05" db="EMBL/GenBank/DDBJ databases">
        <title>Complete Genome Sequence of Methylobacterium sp. 17SD2-17.</title>
        <authorList>
            <person name="Srinivasan S."/>
        </authorList>
    </citation>
    <scope>NUCLEOTIDE SEQUENCE [LARGE SCALE GENOMIC DNA]</scope>
    <source>
        <strain evidence="2">17SD2-17</strain>
    </source>
</reference>
<gene>
    <name evidence="1" type="ORF">DK389_19975</name>
</gene>
<dbReference type="InterPro" id="IPR036913">
    <property type="entry name" value="YegP-like_sf"/>
</dbReference>